<keyword evidence="3" id="KW-1185">Reference proteome</keyword>
<accession>A0A8J7UJ98</accession>
<feature type="domain" description="NB-ARC" evidence="1">
    <location>
        <begin position="382"/>
        <end position="547"/>
    </location>
</feature>
<dbReference type="Pfam" id="PF00931">
    <property type="entry name" value="NB-ARC"/>
    <property type="match status" value="1"/>
</dbReference>
<dbReference type="GO" id="GO:0043531">
    <property type="term" value="F:ADP binding"/>
    <property type="evidence" value="ECO:0007669"/>
    <property type="project" value="InterPro"/>
</dbReference>
<dbReference type="SUPFAM" id="SSF48452">
    <property type="entry name" value="TPR-like"/>
    <property type="match status" value="1"/>
</dbReference>
<gene>
    <name evidence="2" type="ORF">J5Y06_20645</name>
</gene>
<dbReference type="InterPro" id="IPR011990">
    <property type="entry name" value="TPR-like_helical_dom_sf"/>
</dbReference>
<organism evidence="2 3">
    <name type="scientific">Tianweitania sediminis</name>
    <dbReference type="NCBI Taxonomy" id="1502156"/>
    <lineage>
        <taxon>Bacteria</taxon>
        <taxon>Pseudomonadati</taxon>
        <taxon>Pseudomonadota</taxon>
        <taxon>Alphaproteobacteria</taxon>
        <taxon>Hyphomicrobiales</taxon>
        <taxon>Phyllobacteriaceae</taxon>
        <taxon>Tianweitania</taxon>
    </lineage>
</organism>
<evidence type="ECO:0000313" key="3">
    <source>
        <dbReference type="Proteomes" id="UP000666240"/>
    </source>
</evidence>
<dbReference type="InterPro" id="IPR002182">
    <property type="entry name" value="NB-ARC"/>
</dbReference>
<evidence type="ECO:0000259" key="1">
    <source>
        <dbReference type="Pfam" id="PF00931"/>
    </source>
</evidence>
<dbReference type="AlphaFoldDB" id="A0A8J7UJ98"/>
<sequence length="1020" mass="114333">MQNDLVFYEKDALLYRLHEGLKKSDKSVVFVVGSPLTAPYAAAPGVSDVAEIVELIRSRFKGRGPHLEKLDARLAGAPNRYQEAFDFLSPRLGQDAANDIVKQAVAAALVSSGTEAWSEAICRLSEDQLQALDKNEHAWHLTPAASALGGLIAKYPHRFGKILITSNFDPLVEVSIRRAGGVAWRTSLSVDGSINQSTAEGCQVIHIHGYWHGSDTLHTNRQLVRSRPTLQNDLLVRLRNHIVVVIAYGGWPDIFTSALGGVVGNDNLFPEILWSFFGEVPQVSEHLLSQLSRGIHRNRVTLYKGIDCHTFLPELLGLWDDEDYSRTADLPAATTVASATEPSAARREKSRSQLFRLAPLECDRPPNIEIWVGRENELRALETSNAKVVIICGIGGEGKSALASHYVTTLSEREGIYRFWDWRDCKEQSDRIRTQIVEVIVRFSDGKIASSELTEASDEELVEVLIDQTRDAHAVLVFDNVDSYVDLENRVYTGAIDLLVHRLAASESTSRVILTCRPDVQYSPSSVITFSMKGISADEAVDLFNKRAPGHSIPEADIHDAHTLTKGHAFWLDLLAVQVNKVPGTTLRKLLDDMRRGREEVPDVLSSIWDKLALREQTLLRFMAEAVRPETEITIQRFVASKVNYKNFMRALRSLISLNLIVVKPEIDAPDLYDLHPLVRQFVRTRFERAERADFITVVIGQYKAIIGAIGSVLGINLPFALLERWSQKAELEVSAGKYDDAFETLVEIKDALIGGGHVQEYVRVGRLLFESIDWETAATKYKQFDNVVGTMISAFDGLGDWESADSLLVRYEATIPQKTARYIKFCDVKSYSHWQRGEFESAIDWARRGVGLKNDSHVDTIYDCQHTLALAERDAGQPAEALEYFRKDWTVEQIVAESEGIPEDGPMYGNVGRCLQFLVKNDEALRCYKKSMKLLESDTSFHSKSNRAYARRWVGDVLVEMGDTAKAEAFFMDAIRVLGSSAPLRVREIYGELEKLRDNPSPLMSEAHSSRIVRDWMAE</sequence>
<comment type="caution">
    <text evidence="2">The sequence shown here is derived from an EMBL/GenBank/DDBJ whole genome shotgun (WGS) entry which is preliminary data.</text>
</comment>
<dbReference type="RefSeq" id="WP_209337098.1">
    <property type="nucleotide sequence ID" value="NZ_JAGIYY010000011.1"/>
</dbReference>
<dbReference type="Gene3D" id="1.25.40.10">
    <property type="entry name" value="Tetratricopeptide repeat domain"/>
    <property type="match status" value="1"/>
</dbReference>
<proteinExistence type="predicted"/>
<evidence type="ECO:0000313" key="2">
    <source>
        <dbReference type="EMBL" id="MBP0441064.1"/>
    </source>
</evidence>
<dbReference type="PANTHER" id="PTHR47691:SF3">
    <property type="entry name" value="HTH-TYPE TRANSCRIPTIONAL REGULATOR RV0890C-RELATED"/>
    <property type="match status" value="1"/>
</dbReference>
<dbReference type="InterPro" id="IPR027417">
    <property type="entry name" value="P-loop_NTPase"/>
</dbReference>
<dbReference type="SUPFAM" id="SSF52540">
    <property type="entry name" value="P-loop containing nucleoside triphosphate hydrolases"/>
    <property type="match status" value="1"/>
</dbReference>
<dbReference type="EMBL" id="JAGIYY010000011">
    <property type="protein sequence ID" value="MBP0441064.1"/>
    <property type="molecule type" value="Genomic_DNA"/>
</dbReference>
<dbReference type="Gene3D" id="3.40.50.300">
    <property type="entry name" value="P-loop containing nucleotide triphosphate hydrolases"/>
    <property type="match status" value="1"/>
</dbReference>
<dbReference type="PANTHER" id="PTHR47691">
    <property type="entry name" value="REGULATOR-RELATED"/>
    <property type="match status" value="1"/>
</dbReference>
<protein>
    <recommendedName>
        <fullName evidence="1">NB-ARC domain-containing protein</fullName>
    </recommendedName>
</protein>
<dbReference type="Proteomes" id="UP000666240">
    <property type="component" value="Unassembled WGS sequence"/>
</dbReference>
<name>A0A8J7UJ98_9HYPH</name>
<reference evidence="2" key="1">
    <citation type="submission" date="2021-03" db="EMBL/GenBank/DDBJ databases">
        <title>Genome sequencing and assembly of Tianweitania sediminis.</title>
        <authorList>
            <person name="Chhetri G."/>
        </authorList>
    </citation>
    <scope>NUCLEOTIDE SEQUENCE</scope>
    <source>
        <strain evidence="2">Z8</strain>
    </source>
</reference>